<evidence type="ECO:0000313" key="3">
    <source>
        <dbReference type="Proteomes" id="UP001172155"/>
    </source>
</evidence>
<dbReference type="EMBL" id="JAUKUD010000005">
    <property type="protein sequence ID" value="KAK0743125.1"/>
    <property type="molecule type" value="Genomic_DNA"/>
</dbReference>
<evidence type="ECO:0000313" key="2">
    <source>
        <dbReference type="EMBL" id="KAK0743125.1"/>
    </source>
</evidence>
<feature type="region of interest" description="Disordered" evidence="1">
    <location>
        <begin position="1"/>
        <end position="41"/>
    </location>
</feature>
<feature type="compositionally biased region" description="Pro residues" evidence="1">
    <location>
        <begin position="269"/>
        <end position="278"/>
    </location>
</feature>
<evidence type="ECO:0000256" key="1">
    <source>
        <dbReference type="SAM" id="MobiDB-lite"/>
    </source>
</evidence>
<dbReference type="AlphaFoldDB" id="A0AA40EPJ3"/>
<gene>
    <name evidence="2" type="ORF">B0T18DRAFT_175875</name>
</gene>
<reference evidence="2" key="1">
    <citation type="submission" date="2023-06" db="EMBL/GenBank/DDBJ databases">
        <title>Genome-scale phylogeny and comparative genomics of the fungal order Sordariales.</title>
        <authorList>
            <consortium name="Lawrence Berkeley National Laboratory"/>
            <person name="Hensen N."/>
            <person name="Bonometti L."/>
            <person name="Westerberg I."/>
            <person name="Brannstrom I.O."/>
            <person name="Guillou S."/>
            <person name="Cros-Aarteil S."/>
            <person name="Calhoun S."/>
            <person name="Haridas S."/>
            <person name="Kuo A."/>
            <person name="Mondo S."/>
            <person name="Pangilinan J."/>
            <person name="Riley R."/>
            <person name="LaButti K."/>
            <person name="Andreopoulos B."/>
            <person name="Lipzen A."/>
            <person name="Chen C."/>
            <person name="Yanf M."/>
            <person name="Daum C."/>
            <person name="Ng V."/>
            <person name="Clum A."/>
            <person name="Steindorff A."/>
            <person name="Ohm R."/>
            <person name="Martin F."/>
            <person name="Silar P."/>
            <person name="Natvig D."/>
            <person name="Lalanne C."/>
            <person name="Gautier V."/>
            <person name="Ament-velasquez S.L."/>
            <person name="Kruys A."/>
            <person name="Hutchinson M.I."/>
            <person name="Powell A.J."/>
            <person name="Barry K."/>
            <person name="Miller A.N."/>
            <person name="Grigoriev I.V."/>
            <person name="Debuchy R."/>
            <person name="Gladieux P."/>
            <person name="Thoren M.H."/>
            <person name="Johannesson H."/>
        </authorList>
    </citation>
    <scope>NUCLEOTIDE SEQUENCE</scope>
    <source>
        <strain evidence="2">SMH3187-1</strain>
    </source>
</reference>
<comment type="caution">
    <text evidence="2">The sequence shown here is derived from an EMBL/GenBank/DDBJ whole genome shotgun (WGS) entry which is preliminary data.</text>
</comment>
<keyword evidence="3" id="KW-1185">Reference proteome</keyword>
<feature type="non-terminal residue" evidence="2">
    <location>
        <position position="1"/>
    </location>
</feature>
<feature type="compositionally biased region" description="Basic and acidic residues" evidence="1">
    <location>
        <begin position="367"/>
        <end position="380"/>
    </location>
</feature>
<feature type="compositionally biased region" description="Low complexity" evidence="1">
    <location>
        <begin position="316"/>
        <end position="327"/>
    </location>
</feature>
<name>A0AA40EPJ3_9PEZI</name>
<feature type="compositionally biased region" description="Gly residues" evidence="1">
    <location>
        <begin position="384"/>
        <end position="397"/>
    </location>
</feature>
<feature type="compositionally biased region" description="Low complexity" evidence="1">
    <location>
        <begin position="16"/>
        <end position="25"/>
    </location>
</feature>
<accession>A0AA40EPJ3</accession>
<feature type="compositionally biased region" description="Basic and acidic residues" evidence="1">
    <location>
        <begin position="329"/>
        <end position="345"/>
    </location>
</feature>
<feature type="region of interest" description="Disordered" evidence="1">
    <location>
        <begin position="226"/>
        <end position="397"/>
    </location>
</feature>
<dbReference type="Proteomes" id="UP001172155">
    <property type="component" value="Unassembled WGS sequence"/>
</dbReference>
<proteinExistence type="predicted"/>
<organism evidence="2 3">
    <name type="scientific">Schizothecium vesticola</name>
    <dbReference type="NCBI Taxonomy" id="314040"/>
    <lineage>
        <taxon>Eukaryota</taxon>
        <taxon>Fungi</taxon>
        <taxon>Dikarya</taxon>
        <taxon>Ascomycota</taxon>
        <taxon>Pezizomycotina</taxon>
        <taxon>Sordariomycetes</taxon>
        <taxon>Sordariomycetidae</taxon>
        <taxon>Sordariales</taxon>
        <taxon>Schizotheciaceae</taxon>
        <taxon>Schizothecium</taxon>
    </lineage>
</organism>
<protein>
    <submittedName>
        <fullName evidence="2">Uncharacterized protein</fullName>
    </submittedName>
</protein>
<sequence length="397" mass="44038">HRACPDPAPKLSKSGTPPSTTTSIINRHPPHVPQRQSVPSFPRRRRSRLFTMALAPALVPPADFKALSEGMARDLESHTLPQAPLIIRIPLLGLSEKELNRVVVHRLVNFQYALGRKLEWKERDRLASHVVTHSSGPCWGFLAFGVGTFAVHAGLTERYKPRTFLPRLKWFSLSVVAGILAEGLVNGMSKWRLASKVNRDPDLQQFRKEMAANLLQILEARRKAYSTRRPPLPFPSSQRPPHDAAASRPEDDDQHSWPQTVQDQDPFGNHPPQPPPTQDPTWQDDPLNEVEGSAPTPAPGSGPSPWDRLRADKAAPGQPTTTTPQQTWAERRRAALEKNISDKGGDPAASYAVHDEEGARAQTQAQREFDEMLERERRAAQDNGNGGGRGSAGGKRW</sequence>